<dbReference type="EMBL" id="CP135076">
    <property type="protein sequence ID" value="WNO53470.1"/>
    <property type="molecule type" value="Genomic_DNA"/>
</dbReference>
<dbReference type="Gene3D" id="2.10.109.10">
    <property type="entry name" value="Umud Fragment, subunit A"/>
    <property type="match status" value="1"/>
</dbReference>
<organism evidence="3 4">
    <name type="scientific">Stakelama saccharophila</name>
    <dbReference type="NCBI Taxonomy" id="3075605"/>
    <lineage>
        <taxon>Bacteria</taxon>
        <taxon>Pseudomonadati</taxon>
        <taxon>Pseudomonadota</taxon>
        <taxon>Alphaproteobacteria</taxon>
        <taxon>Sphingomonadales</taxon>
        <taxon>Sphingomonadaceae</taxon>
        <taxon>Stakelama</taxon>
    </lineage>
</organism>
<dbReference type="Pfam" id="PF10502">
    <property type="entry name" value="Peptidase_S26"/>
    <property type="match status" value="1"/>
</dbReference>
<keyword evidence="1" id="KW-0812">Transmembrane</keyword>
<dbReference type="RefSeq" id="WP_313914967.1">
    <property type="nucleotide sequence ID" value="NZ_CP135076.1"/>
</dbReference>
<accession>A0ABZ0B8V0</accession>
<feature type="domain" description="Peptidase S26" evidence="2">
    <location>
        <begin position="31"/>
        <end position="188"/>
    </location>
</feature>
<evidence type="ECO:0000259" key="2">
    <source>
        <dbReference type="Pfam" id="PF10502"/>
    </source>
</evidence>
<evidence type="ECO:0000313" key="4">
    <source>
        <dbReference type="Proteomes" id="UP001302249"/>
    </source>
</evidence>
<feature type="transmembrane region" description="Helical" evidence="1">
    <location>
        <begin position="26"/>
        <end position="46"/>
    </location>
</feature>
<keyword evidence="4" id="KW-1185">Reference proteome</keyword>
<evidence type="ECO:0000256" key="1">
    <source>
        <dbReference type="SAM" id="Phobius"/>
    </source>
</evidence>
<evidence type="ECO:0000313" key="3">
    <source>
        <dbReference type="EMBL" id="WNO53470.1"/>
    </source>
</evidence>
<reference evidence="3 4" key="1">
    <citation type="submission" date="2023-09" db="EMBL/GenBank/DDBJ databases">
        <authorList>
            <person name="Rey-Velasco X."/>
        </authorList>
    </citation>
    <scope>NUCLEOTIDE SEQUENCE [LARGE SCALE GENOMIC DNA]</scope>
    <source>
        <strain evidence="3 4">W311</strain>
    </source>
</reference>
<sequence length="198" mass="21418">MTGRGPPPLFAWQEQRTAHRRARRRAARLCALAAVATGLVLMPIAVRPVPRLVWNASASAPIGLYLVTPGKRPPLGAMVIAWFPDRARKLAARRHYLPANVPAVKHVAAVAGMRVCALDSVITVDGAAVARRLAADARGDALPAWRGCRTLARGQILLLATDRPDSFDGRYFGISDTRDVLGTARLIWAPHDRGDDRG</sequence>
<dbReference type="SUPFAM" id="SSF51306">
    <property type="entry name" value="LexA/Signal peptidase"/>
    <property type="match status" value="1"/>
</dbReference>
<keyword evidence="1" id="KW-1133">Transmembrane helix</keyword>
<name>A0ABZ0B8V0_9SPHN</name>
<dbReference type="Proteomes" id="UP001302249">
    <property type="component" value="Chromosome"/>
</dbReference>
<gene>
    <name evidence="3" type="ORF">RPR59_13645</name>
</gene>
<dbReference type="InterPro" id="IPR036286">
    <property type="entry name" value="LexA/Signal_pep-like_sf"/>
</dbReference>
<dbReference type="InterPro" id="IPR019533">
    <property type="entry name" value="Peptidase_S26"/>
</dbReference>
<proteinExistence type="predicted"/>
<keyword evidence="1" id="KW-0472">Membrane</keyword>
<protein>
    <submittedName>
        <fullName evidence="3">S26 family signal peptidase</fullName>
    </submittedName>
</protein>